<dbReference type="SMART" id="SM00858">
    <property type="entry name" value="SAF"/>
    <property type="match status" value="1"/>
</dbReference>
<dbReference type="OrthoDB" id="9804574at2"/>
<dbReference type="Gene3D" id="2.30.130.110">
    <property type="match status" value="1"/>
</dbReference>
<dbReference type="Pfam" id="PF08666">
    <property type="entry name" value="SAF"/>
    <property type="match status" value="1"/>
</dbReference>
<name>A0A376GZ38_ENTGA</name>
<dbReference type="GO" id="GO:0008867">
    <property type="term" value="F:galactarate dehydratase activity"/>
    <property type="evidence" value="ECO:0007669"/>
    <property type="project" value="UniProtKB-EC"/>
</dbReference>
<dbReference type="InterPro" id="IPR044144">
    <property type="entry name" value="SAF_UxaA/GarD"/>
</dbReference>
<accession>A0A376GZ38</accession>
<dbReference type="Pfam" id="PF04295">
    <property type="entry name" value="GD_AH_second"/>
    <property type="match status" value="1"/>
</dbReference>
<reference evidence="5 6" key="1">
    <citation type="submission" date="2018-06" db="EMBL/GenBank/DDBJ databases">
        <authorList>
            <consortium name="Pathogen Informatics"/>
            <person name="Doyle S."/>
        </authorList>
    </citation>
    <scope>NUCLEOTIDE SEQUENCE [LARGE SCALE GENOMIC DNA]</scope>
    <source>
        <strain evidence="5 6">NCTC12360</strain>
    </source>
</reference>
<dbReference type="RefSeq" id="WP_060814206.1">
    <property type="nucleotide sequence ID" value="NZ_JBHULA010000043.1"/>
</dbReference>
<dbReference type="InterPro" id="IPR007392">
    <property type="entry name" value="GD_AH_second"/>
</dbReference>
<dbReference type="AlphaFoldDB" id="A0A376GZ38"/>
<comment type="similarity">
    <text evidence="1">Belongs to the UxaA family.</text>
</comment>
<keyword evidence="6" id="KW-1185">Reference proteome</keyword>
<dbReference type="Pfam" id="PF20629">
    <property type="entry name" value="GD_AH_C"/>
    <property type="match status" value="1"/>
</dbReference>
<evidence type="ECO:0000256" key="1">
    <source>
        <dbReference type="ARBA" id="ARBA00010986"/>
    </source>
</evidence>
<dbReference type="GO" id="GO:0016787">
    <property type="term" value="F:hydrolase activity"/>
    <property type="evidence" value="ECO:0007669"/>
    <property type="project" value="UniProtKB-KW"/>
</dbReference>
<feature type="coiled-coil region" evidence="3">
    <location>
        <begin position="231"/>
        <end position="258"/>
    </location>
</feature>
<dbReference type="CDD" id="cd11613">
    <property type="entry name" value="SAF_AH_GD"/>
    <property type="match status" value="1"/>
</dbReference>
<evidence type="ECO:0000256" key="3">
    <source>
        <dbReference type="SAM" id="Coils"/>
    </source>
</evidence>
<evidence type="ECO:0000313" key="6">
    <source>
        <dbReference type="Proteomes" id="UP000254807"/>
    </source>
</evidence>
<dbReference type="GO" id="GO:0019698">
    <property type="term" value="P:D-galacturonate catabolic process"/>
    <property type="evidence" value="ECO:0007669"/>
    <property type="project" value="TreeGrafter"/>
</dbReference>
<dbReference type="InterPro" id="IPR048332">
    <property type="entry name" value="GD_AH_C"/>
</dbReference>
<keyword evidence="3" id="KW-0175">Coiled coil</keyword>
<protein>
    <submittedName>
        <fullName evidence="5">Altronate hydrolase</fullName>
        <ecNumber evidence="5">4.2.1.42</ecNumber>
    </submittedName>
</protein>
<dbReference type="InterPro" id="IPR013974">
    <property type="entry name" value="SAF"/>
</dbReference>
<gene>
    <name evidence="5" type="primary">garD_2</name>
    <name evidence="5" type="ORF">NCTC12360_01082</name>
</gene>
<sequence length="501" mass="54892">MTEIKNKTDFLKLHPKDNVAVALHVITKETQLTFEGQSYSFTEEIPQGHKIALIDLNKGDYVIKYGYPIGHLLSDVKAGQWLHTHNVKTNLSGTLAYTYEPNLQPVVYPKSQLTFKGYRRKNGKVGIRNDLYVVPTVGCINGIAEIIVENFKQSHPDLGTFDSITILKHPYGCSQLGQDHQNTRQILIDAVQHPNAGGVLVFGLGCENNTVAEFKEKLGRYDGDRVKFLVAQESQDEIEAGEALLQELLQAAKNDRREDVPLSELKVGLKCGGSDGFSGITANPLLGAFSDFLVSQGGSTVLTEVPEMFGAEQVLMSRAKDQATFEKILHLINDFKDYFLSYGEPVYENPSPGNKAGGITTLEDKSLGCTQKSGTSAVVDVLKYGDKIRESGLSLLEGPGNDLVAASALASADCQLVLFTTGRGTPFGAFVPTMKIATNQELFEKKPHWMDFNAGRLLYEPMEDVLADFIQTIVAVASGMHTRNEANNVREIAIFKNGVTL</sequence>
<organism evidence="5 6">
    <name type="scientific">Enterococcus gallinarum</name>
    <dbReference type="NCBI Taxonomy" id="1353"/>
    <lineage>
        <taxon>Bacteria</taxon>
        <taxon>Bacillati</taxon>
        <taxon>Bacillota</taxon>
        <taxon>Bacilli</taxon>
        <taxon>Lactobacillales</taxon>
        <taxon>Enterococcaceae</taxon>
        <taxon>Enterococcus</taxon>
    </lineage>
</organism>
<feature type="domain" description="SAF" evidence="4">
    <location>
        <begin position="17"/>
        <end position="88"/>
    </location>
</feature>
<dbReference type="InterPro" id="IPR052172">
    <property type="entry name" value="UxaA_altronate/galactarate_dh"/>
</dbReference>
<dbReference type="EC" id="4.2.1.42" evidence="5"/>
<proteinExistence type="inferred from homology"/>
<dbReference type="Proteomes" id="UP000254807">
    <property type="component" value="Unassembled WGS sequence"/>
</dbReference>
<evidence type="ECO:0000259" key="4">
    <source>
        <dbReference type="SMART" id="SM00858"/>
    </source>
</evidence>
<dbReference type="PANTHER" id="PTHR30536:SF5">
    <property type="entry name" value="ALTRONATE DEHYDRATASE"/>
    <property type="match status" value="1"/>
</dbReference>
<keyword evidence="5" id="KW-0378">Hydrolase</keyword>
<dbReference type="EMBL" id="UFYW01000001">
    <property type="protein sequence ID" value="STD82650.1"/>
    <property type="molecule type" value="Genomic_DNA"/>
</dbReference>
<evidence type="ECO:0000256" key="2">
    <source>
        <dbReference type="ARBA" id="ARBA00023239"/>
    </source>
</evidence>
<evidence type="ECO:0000313" key="5">
    <source>
        <dbReference type="EMBL" id="STD82650.1"/>
    </source>
</evidence>
<dbReference type="PANTHER" id="PTHR30536">
    <property type="entry name" value="ALTRONATE/GALACTARATE DEHYDRATASE"/>
    <property type="match status" value="1"/>
</dbReference>
<keyword evidence="2 5" id="KW-0456">Lyase</keyword>